<accession>A0A0F9HSZ2</accession>
<comment type="caution">
    <text evidence="1">The sequence shown here is derived from an EMBL/GenBank/DDBJ whole genome shotgun (WGS) entry which is preliminary data.</text>
</comment>
<organism evidence="1">
    <name type="scientific">marine sediment metagenome</name>
    <dbReference type="NCBI Taxonomy" id="412755"/>
    <lineage>
        <taxon>unclassified sequences</taxon>
        <taxon>metagenomes</taxon>
        <taxon>ecological metagenomes</taxon>
    </lineage>
</organism>
<gene>
    <name evidence="1" type="ORF">LCGC14_1664810</name>
</gene>
<sequence length="88" mass="10559">MTVEFNEDSKLLWTLLKAEQASIFIFFLEDEIRRHRLAIHDAKYKQGYGKEGSLEYQLWQSAILRHVNDVEYAKIVIQEVKHWFGMEE</sequence>
<name>A0A0F9HSZ2_9ZZZZ</name>
<reference evidence="1" key="1">
    <citation type="journal article" date="2015" name="Nature">
        <title>Complex archaea that bridge the gap between prokaryotes and eukaryotes.</title>
        <authorList>
            <person name="Spang A."/>
            <person name="Saw J.H."/>
            <person name="Jorgensen S.L."/>
            <person name="Zaremba-Niedzwiedzka K."/>
            <person name="Martijn J."/>
            <person name="Lind A.E."/>
            <person name="van Eijk R."/>
            <person name="Schleper C."/>
            <person name="Guy L."/>
            <person name="Ettema T.J."/>
        </authorList>
    </citation>
    <scope>NUCLEOTIDE SEQUENCE</scope>
</reference>
<evidence type="ECO:0000313" key="1">
    <source>
        <dbReference type="EMBL" id="KKM18521.1"/>
    </source>
</evidence>
<dbReference type="EMBL" id="LAZR01014204">
    <property type="protein sequence ID" value="KKM18521.1"/>
    <property type="molecule type" value="Genomic_DNA"/>
</dbReference>
<proteinExistence type="predicted"/>
<protein>
    <submittedName>
        <fullName evidence="1">Uncharacterized protein</fullName>
    </submittedName>
</protein>
<dbReference type="AlphaFoldDB" id="A0A0F9HSZ2"/>